<feature type="region of interest" description="Disordered" evidence="1">
    <location>
        <begin position="133"/>
        <end position="182"/>
    </location>
</feature>
<dbReference type="InterPro" id="IPR036779">
    <property type="entry name" value="LysM_dom_sf"/>
</dbReference>
<feature type="compositionally biased region" description="Pro residues" evidence="1">
    <location>
        <begin position="659"/>
        <end position="669"/>
    </location>
</feature>
<feature type="compositionally biased region" description="Polar residues" evidence="1">
    <location>
        <begin position="167"/>
        <end position="176"/>
    </location>
</feature>
<dbReference type="PANTHER" id="PTHR48148:SF3">
    <property type="entry name" value="KERATINOCYTE PROLINE-RICH PROTEIN"/>
    <property type="match status" value="1"/>
</dbReference>
<feature type="region of interest" description="Disordered" evidence="1">
    <location>
        <begin position="269"/>
        <end position="330"/>
    </location>
</feature>
<feature type="region of interest" description="Disordered" evidence="1">
    <location>
        <begin position="509"/>
        <end position="532"/>
    </location>
</feature>
<evidence type="ECO:0000256" key="1">
    <source>
        <dbReference type="SAM" id="MobiDB-lite"/>
    </source>
</evidence>
<dbReference type="Gene3D" id="3.10.350.10">
    <property type="entry name" value="LysM domain"/>
    <property type="match status" value="1"/>
</dbReference>
<protein>
    <recommendedName>
        <fullName evidence="2">LysM domain-containing protein</fullName>
    </recommendedName>
</protein>
<feature type="compositionally biased region" description="Basic and acidic residues" evidence="1">
    <location>
        <begin position="309"/>
        <end position="330"/>
    </location>
</feature>
<dbReference type="Proteomes" id="UP001500279">
    <property type="component" value="Unassembled WGS sequence"/>
</dbReference>
<feature type="compositionally biased region" description="Pro residues" evidence="1">
    <location>
        <begin position="133"/>
        <end position="154"/>
    </location>
</feature>
<organism evidence="3 4">
    <name type="scientific">Ideonella azotifigens</name>
    <dbReference type="NCBI Taxonomy" id="513160"/>
    <lineage>
        <taxon>Bacteria</taxon>
        <taxon>Pseudomonadati</taxon>
        <taxon>Pseudomonadota</taxon>
        <taxon>Betaproteobacteria</taxon>
        <taxon>Burkholderiales</taxon>
        <taxon>Sphaerotilaceae</taxon>
        <taxon>Ideonella</taxon>
    </lineage>
</organism>
<dbReference type="InterPro" id="IPR038440">
    <property type="entry name" value="FimV_C_sf"/>
</dbReference>
<dbReference type="InterPro" id="IPR020012">
    <property type="entry name" value="LysM_FimV"/>
</dbReference>
<dbReference type="CDD" id="cd00118">
    <property type="entry name" value="LysM"/>
    <property type="match status" value="1"/>
</dbReference>
<dbReference type="NCBIfam" id="TIGR03505">
    <property type="entry name" value="FimV_core"/>
    <property type="match status" value="1"/>
</dbReference>
<sequence length="880" mass="90834">MTVQSALGESLRAEIEITGLTADEAASLRSSVASGDAFRAAGVDYNAVLIGAQATLQRRSDGRPIIRLVGERAVSEPFVDVILDFSWNGGRLQRSYTLLIDPPTTRSSAGTQSAPVNAAPAISAAPIAPTPAPAPVAPPPIATAPYTPPRPAPAQAPTTAPRPVASQPATPSSASGDSVKVRSGDTLSSIANANARQGVSLDQMLVGLYRGNPQAFLGNNMNRLKAGVVLNVPDAQSAGSIGADEAHQVIQAHSADFSAFRQRLAEGAPAVKTTESARQASGKVEAAVQDRKPGGPATAPDQLKLSRGKTGETESKISKESERKAADTRVAELSRNVEELKKLSGGNKAATAPAAASAPQLGVKVPVAAAPAPAPVVAPAPAPAVRASAPVPPAPAPAAVVAPPVPVPAPVVASTPAPAASIATPAASAAASEPVLPASVPKPRPRPLPAPVPEAEPSFFESLTGNPFVLPGAVGLVALLAGLGVMRLRRRNSDQGSETSFVESKLQPDSFFGASGGQRVDTRDGTSSSSSSLSYSLSQLDAIGDVDPVAEADVYLAYGRDLQAEEILKEALRTDPGRVAIRSKMLEVYAKRADAKSFEIQARQLLEMTGGLGEDWEKAQELGRSIDPNNALYQPSGPIDEVDIDTSSDAPPDLREDPVPAPYQPPVAPAPVYAAPEPLPAFDELPPHPDALTPDGRVSTYDLDIDLDAASSLTGLESTRPLTTVGGNVTELPPLQDELGGKLDALDMPEVLPTGMEPLPDLSDLQPPAPPAAPAPDSGSVEFDFGDLSLDLNEPTTASGTSADLSADLEPETESGDTTPSMSFDLEPEDGDPLQRKIELADEFRRIGDVEGARDLLEEVLSKGSAALRARAQSMLDELG</sequence>
<proteinExistence type="predicted"/>
<dbReference type="InterPro" id="IPR020011">
    <property type="entry name" value="FimV_C"/>
</dbReference>
<feature type="region of interest" description="Disordered" evidence="1">
    <location>
        <begin position="626"/>
        <end position="672"/>
    </location>
</feature>
<comment type="caution">
    <text evidence="3">The sequence shown here is derived from an EMBL/GenBank/DDBJ whole genome shotgun (WGS) entry which is preliminary data.</text>
</comment>
<dbReference type="Gene3D" id="1.20.58.2200">
    <property type="match status" value="1"/>
</dbReference>
<feature type="domain" description="LysM" evidence="2">
    <location>
        <begin position="177"/>
        <end position="232"/>
    </location>
</feature>
<dbReference type="InterPro" id="IPR057840">
    <property type="entry name" value="FimV_N"/>
</dbReference>
<accession>A0ABP3VQK7</accession>
<evidence type="ECO:0000313" key="4">
    <source>
        <dbReference type="Proteomes" id="UP001500279"/>
    </source>
</evidence>
<feature type="compositionally biased region" description="Pro residues" evidence="1">
    <location>
        <begin position="440"/>
        <end position="453"/>
    </location>
</feature>
<feature type="region of interest" description="Disordered" evidence="1">
    <location>
        <begin position="718"/>
        <end position="832"/>
    </location>
</feature>
<name>A0ABP3VQK7_9BURK</name>
<dbReference type="RefSeq" id="WP_231012290.1">
    <property type="nucleotide sequence ID" value="NZ_BAAAEW010000033.1"/>
</dbReference>
<dbReference type="PROSITE" id="PS51782">
    <property type="entry name" value="LYSM"/>
    <property type="match status" value="1"/>
</dbReference>
<dbReference type="PANTHER" id="PTHR48148">
    <property type="entry name" value="KERATINOCYTE PROLINE-RICH PROTEIN"/>
    <property type="match status" value="1"/>
</dbReference>
<feature type="compositionally biased region" description="Polar residues" evidence="1">
    <location>
        <begin position="794"/>
        <end position="804"/>
    </location>
</feature>
<gene>
    <name evidence="3" type="ORF">GCM10009107_46930</name>
</gene>
<feature type="compositionally biased region" description="Polar residues" evidence="1">
    <location>
        <begin position="718"/>
        <end position="727"/>
    </location>
</feature>
<dbReference type="Pfam" id="PF25800">
    <property type="entry name" value="FimV_N"/>
    <property type="match status" value="1"/>
</dbReference>
<evidence type="ECO:0000259" key="2">
    <source>
        <dbReference type="PROSITE" id="PS51782"/>
    </source>
</evidence>
<dbReference type="EMBL" id="BAAAEW010000033">
    <property type="protein sequence ID" value="GAA0762452.1"/>
    <property type="molecule type" value="Genomic_DNA"/>
</dbReference>
<dbReference type="NCBIfam" id="TIGR03504">
    <property type="entry name" value="FimV_Cterm"/>
    <property type="match status" value="1"/>
</dbReference>
<evidence type="ECO:0000313" key="3">
    <source>
        <dbReference type="EMBL" id="GAA0762452.1"/>
    </source>
</evidence>
<reference evidence="4" key="1">
    <citation type="journal article" date="2019" name="Int. J. Syst. Evol. Microbiol.">
        <title>The Global Catalogue of Microorganisms (GCM) 10K type strain sequencing project: providing services to taxonomists for standard genome sequencing and annotation.</title>
        <authorList>
            <consortium name="The Broad Institute Genomics Platform"/>
            <consortium name="The Broad Institute Genome Sequencing Center for Infectious Disease"/>
            <person name="Wu L."/>
            <person name="Ma J."/>
        </authorList>
    </citation>
    <scope>NUCLEOTIDE SEQUENCE [LARGE SCALE GENOMIC DNA]</scope>
    <source>
        <strain evidence="4">JCM 15503</strain>
    </source>
</reference>
<feature type="compositionally biased region" description="Low complexity" evidence="1">
    <location>
        <begin position="155"/>
        <end position="165"/>
    </location>
</feature>
<dbReference type="InterPro" id="IPR018392">
    <property type="entry name" value="LysM"/>
</dbReference>
<keyword evidence="4" id="KW-1185">Reference proteome</keyword>
<feature type="region of interest" description="Disordered" evidence="1">
    <location>
        <begin position="431"/>
        <end position="453"/>
    </location>
</feature>